<organism evidence="1">
    <name type="scientific">hydrothermal vent metagenome</name>
    <dbReference type="NCBI Taxonomy" id="652676"/>
    <lineage>
        <taxon>unclassified sequences</taxon>
        <taxon>metagenomes</taxon>
        <taxon>ecological metagenomes</taxon>
    </lineage>
</organism>
<dbReference type="AlphaFoldDB" id="A0A3B0SUI5"/>
<protein>
    <recommendedName>
        <fullName evidence="2">Hydrolase</fullName>
    </recommendedName>
</protein>
<gene>
    <name evidence="1" type="ORF">MNBD_ACTINO02-661</name>
</gene>
<name>A0A3B0SUI5_9ZZZZ</name>
<evidence type="ECO:0008006" key="2">
    <source>
        <dbReference type="Google" id="ProtNLM"/>
    </source>
</evidence>
<sequence length="364" mass="39239">MSDSIFDKLFELFQSSGPVNWQLGNEVMKSIVGEPDLIEPRVAEEYLDLAGAAELKMQGTGLLTTVTSDLLQPVDRRTWAELNERSFEWFILPLAQRMSAMAEGPMAAMMGPLGPALAGMQSGTMVGFMSHRVLGQFDTGLPALGQKNAVLVIPAIEAFAEEYELDAREVRFWASLRAVAYRSLLAKSGVEDLVRTIVVEFLESVEFDMSRLTDAAASAGGAMDLEGLLSGDAGIGQLLGATYDTAKLKKVQGLLATIEGFVDVVINDAASDMLPSLARIVDAHTLRRSEPGQADDGIGAMIGLRFDRGLAADAGRLVRELVDNWGVESLDQLWSSAASVPTADELTDPVGWVARNYLPDIDLE</sequence>
<reference evidence="1" key="1">
    <citation type="submission" date="2018-06" db="EMBL/GenBank/DDBJ databases">
        <authorList>
            <person name="Zhirakovskaya E."/>
        </authorList>
    </citation>
    <scope>NUCLEOTIDE SEQUENCE</scope>
</reference>
<dbReference type="Pfam" id="PF10103">
    <property type="entry name" value="Zincin_2"/>
    <property type="match status" value="1"/>
</dbReference>
<proteinExistence type="predicted"/>
<dbReference type="PANTHER" id="PTHR39420">
    <property type="match status" value="1"/>
</dbReference>
<accession>A0A3B0SUI5</accession>
<dbReference type="InterPro" id="IPR042271">
    <property type="entry name" value="Zinicin_2_N"/>
</dbReference>
<evidence type="ECO:0000313" key="1">
    <source>
        <dbReference type="EMBL" id="VAW08150.1"/>
    </source>
</evidence>
<dbReference type="Gene3D" id="1.20.150.30">
    <property type="entry name" value="Zincin-like metallopeptidase, N-terminal domain"/>
    <property type="match status" value="1"/>
</dbReference>
<dbReference type="SUPFAM" id="SSF55486">
    <property type="entry name" value="Metalloproteases ('zincins'), catalytic domain"/>
    <property type="match status" value="1"/>
</dbReference>
<dbReference type="NCBIfam" id="TIGR03624">
    <property type="entry name" value="putative hydrolase"/>
    <property type="match status" value="1"/>
</dbReference>
<dbReference type="PANTHER" id="PTHR39420:SF2">
    <property type="entry name" value="HYDROLASE"/>
    <property type="match status" value="1"/>
</dbReference>
<dbReference type="InterPro" id="IPR018766">
    <property type="entry name" value="Zinicin_2"/>
</dbReference>
<dbReference type="EMBL" id="UOEK01000445">
    <property type="protein sequence ID" value="VAW08150.1"/>
    <property type="molecule type" value="Genomic_DNA"/>
</dbReference>